<reference evidence="3" key="1">
    <citation type="journal article" date="2012" name="Science">
        <title>Fermentation, hydrogen, and sulfur metabolism in multiple uncultivated bacterial phyla.</title>
        <authorList>
            <person name="Wrighton K.C."/>
            <person name="Thomas B.C."/>
            <person name="Sharon I."/>
            <person name="Miller C.S."/>
            <person name="Castelle C.J."/>
            <person name="VerBerkmoes N.C."/>
            <person name="Wilkins M.J."/>
            <person name="Hettich R.L."/>
            <person name="Lipton M.S."/>
            <person name="Williams K.H."/>
            <person name="Long P.E."/>
            <person name="Banfield J.F."/>
        </authorList>
    </citation>
    <scope>NUCLEOTIDE SEQUENCE [LARGE SCALE GENOMIC DNA]</scope>
</reference>
<gene>
    <name evidence="3" type="ORF">ACD_3C00158G0007</name>
</gene>
<evidence type="ECO:0000256" key="1">
    <source>
        <dbReference type="ARBA" id="ARBA00022679"/>
    </source>
</evidence>
<keyword evidence="1 3" id="KW-0808">Transferase</keyword>
<feature type="domain" description="Glycosyl transferase family 1" evidence="2">
    <location>
        <begin position="208"/>
        <end position="331"/>
    </location>
</feature>
<dbReference type="SUPFAM" id="SSF53756">
    <property type="entry name" value="UDP-Glycosyltransferase/glycogen phosphorylase"/>
    <property type="match status" value="1"/>
</dbReference>
<dbReference type="EMBL" id="AMFJ01000432">
    <property type="protein sequence ID" value="EKE27748.1"/>
    <property type="molecule type" value="Genomic_DNA"/>
</dbReference>
<evidence type="ECO:0000259" key="2">
    <source>
        <dbReference type="Pfam" id="PF00534"/>
    </source>
</evidence>
<proteinExistence type="predicted"/>
<accession>K2FXP2</accession>
<dbReference type="Pfam" id="PF00534">
    <property type="entry name" value="Glycos_transf_1"/>
    <property type="match status" value="1"/>
</dbReference>
<name>K2FXP2_9BACT</name>
<dbReference type="PANTHER" id="PTHR46401:SF2">
    <property type="entry name" value="GLYCOSYLTRANSFERASE WBBK-RELATED"/>
    <property type="match status" value="1"/>
</dbReference>
<comment type="caution">
    <text evidence="3">The sequence shown here is derived from an EMBL/GenBank/DDBJ whole genome shotgun (WGS) entry which is preliminary data.</text>
</comment>
<dbReference type="Gene3D" id="3.40.50.2000">
    <property type="entry name" value="Glycogen Phosphorylase B"/>
    <property type="match status" value="2"/>
</dbReference>
<sequence>MRKNIIYLHPHFTLPWWAGNFALQTAKYLSTDSDLNIYIISGLQKEELIKDYRKDNLKFIEVKMPPTSSFVFWILYPIWLFKVLKKISELYKSLEWEFILFPQVFPANWWGFIYKVFHKNTKLVFMCHEPSAFIHNEKWIESISSKWKKLIAHFTNPILKKIDIYLTRKSDIILVNSNFTKKKALEIYGRADWVVYPWFDSSLFHINKNLKKEKYIWVLSRLTKFKNVGFVIDLFAEIAKEFPDYTLNIWWEWEEKEILINRVKDLWLESKIIFLNVSDEELPSFYQKAKIVIFASENEPFWIVPVEAMACWTYVVWHNSWWLKETIPNEFRYENKEEALDILKKIIRSENDLNFWVVDKFEWKNCISDLKKYF</sequence>
<evidence type="ECO:0000313" key="3">
    <source>
        <dbReference type="EMBL" id="EKE27748.1"/>
    </source>
</evidence>
<dbReference type="AlphaFoldDB" id="K2FXP2"/>
<dbReference type="InterPro" id="IPR001296">
    <property type="entry name" value="Glyco_trans_1"/>
</dbReference>
<dbReference type="GO" id="GO:0016757">
    <property type="term" value="F:glycosyltransferase activity"/>
    <property type="evidence" value="ECO:0007669"/>
    <property type="project" value="InterPro"/>
</dbReference>
<protein>
    <submittedName>
        <fullName evidence="3">Glycosyltransferase</fullName>
    </submittedName>
</protein>
<dbReference type="PANTHER" id="PTHR46401">
    <property type="entry name" value="GLYCOSYLTRANSFERASE WBBK-RELATED"/>
    <property type="match status" value="1"/>
</dbReference>
<organism evidence="3">
    <name type="scientific">uncultured bacterium</name>
    <name type="common">gcode 4</name>
    <dbReference type="NCBI Taxonomy" id="1234023"/>
    <lineage>
        <taxon>Bacteria</taxon>
        <taxon>environmental samples</taxon>
    </lineage>
</organism>